<proteinExistence type="predicted"/>
<feature type="domain" description="N-acetyltransferase" evidence="1">
    <location>
        <begin position="13"/>
        <end position="182"/>
    </location>
</feature>
<dbReference type="GeneID" id="95376283"/>
<evidence type="ECO:0000313" key="5">
    <source>
        <dbReference type="Proteomes" id="UP001527202"/>
    </source>
</evidence>
<gene>
    <name evidence="2" type="ORF">M5X16_21405</name>
    <name evidence="3" type="ORF">PC41400_15835</name>
</gene>
<dbReference type="EMBL" id="CP026520">
    <property type="protein sequence ID" value="QAV19071.1"/>
    <property type="molecule type" value="Genomic_DNA"/>
</dbReference>
<dbReference type="PROSITE" id="PS51186">
    <property type="entry name" value="GNAT"/>
    <property type="match status" value="1"/>
</dbReference>
<protein>
    <submittedName>
        <fullName evidence="2 3">N-acetyltransferase</fullName>
    </submittedName>
</protein>
<evidence type="ECO:0000313" key="3">
    <source>
        <dbReference type="EMBL" id="QAV19071.1"/>
    </source>
</evidence>
<dbReference type="AlphaFoldDB" id="A0A410WXT9"/>
<dbReference type="Proteomes" id="UP001527202">
    <property type="component" value="Unassembled WGS sequence"/>
</dbReference>
<dbReference type="InterPro" id="IPR016181">
    <property type="entry name" value="Acyl_CoA_acyltransferase"/>
</dbReference>
<evidence type="ECO:0000313" key="2">
    <source>
        <dbReference type="EMBL" id="MCY9598307.1"/>
    </source>
</evidence>
<dbReference type="SUPFAM" id="SSF55729">
    <property type="entry name" value="Acyl-CoA N-acyltransferases (Nat)"/>
    <property type="match status" value="1"/>
</dbReference>
<dbReference type="RefSeq" id="WP_042225823.1">
    <property type="nucleotide sequence ID" value="NZ_CP026520.1"/>
</dbReference>
<evidence type="ECO:0000259" key="1">
    <source>
        <dbReference type="PROSITE" id="PS51186"/>
    </source>
</evidence>
<keyword evidence="3" id="KW-0808">Transferase</keyword>
<dbReference type="KEGG" id="pchi:PC41400_15835"/>
<dbReference type="Proteomes" id="UP000288943">
    <property type="component" value="Chromosome"/>
</dbReference>
<keyword evidence="5" id="KW-1185">Reference proteome</keyword>
<sequence>MPNMILLNDQISPEIKASIAGTEQYPQIERLMVETAKWLRSKGSTQWSGLLSGSDDHDMAGALERKEVVVFKAAEGTLLACAILQQEAEDWDRKLWRLDPGETGTSIYLHRLTVNRENAGRNLGKTVMDWIRQEMSFPGKDRIRLDCIGSNETLNAFYKTCGYTYIGESDGFSLYENMLPVR</sequence>
<dbReference type="Gene3D" id="3.40.630.30">
    <property type="match status" value="1"/>
</dbReference>
<name>A0A410WXT9_9BACL</name>
<reference evidence="3 4" key="1">
    <citation type="submission" date="2018-01" db="EMBL/GenBank/DDBJ databases">
        <title>The whole genome sequencing and assembly of Paenibacillus chitinolyticus KCCM 41400 strain.</title>
        <authorList>
            <person name="Kim J.-Y."/>
            <person name="Park M.-K."/>
            <person name="Lee Y.-J."/>
            <person name="Yi H."/>
            <person name="Bahn Y.-S."/>
            <person name="Kim J.F."/>
            <person name="Lee D.-W."/>
        </authorList>
    </citation>
    <scope>NUCLEOTIDE SEQUENCE [LARGE SCALE GENOMIC DNA]</scope>
    <source>
        <strain evidence="3 4">KCCM 41400</strain>
    </source>
</reference>
<dbReference type="Pfam" id="PF00583">
    <property type="entry name" value="Acetyltransf_1"/>
    <property type="match status" value="1"/>
</dbReference>
<dbReference type="EMBL" id="JAMDMJ010000029">
    <property type="protein sequence ID" value="MCY9598307.1"/>
    <property type="molecule type" value="Genomic_DNA"/>
</dbReference>
<evidence type="ECO:0000313" key="4">
    <source>
        <dbReference type="Proteomes" id="UP000288943"/>
    </source>
</evidence>
<dbReference type="InterPro" id="IPR000182">
    <property type="entry name" value="GNAT_dom"/>
</dbReference>
<dbReference type="OrthoDB" id="6382410at2"/>
<dbReference type="GO" id="GO:0016747">
    <property type="term" value="F:acyltransferase activity, transferring groups other than amino-acyl groups"/>
    <property type="evidence" value="ECO:0007669"/>
    <property type="project" value="InterPro"/>
</dbReference>
<accession>A0A410WXT9</accession>
<organism evidence="3 4">
    <name type="scientific">Paenibacillus chitinolyticus</name>
    <dbReference type="NCBI Taxonomy" id="79263"/>
    <lineage>
        <taxon>Bacteria</taxon>
        <taxon>Bacillati</taxon>
        <taxon>Bacillota</taxon>
        <taxon>Bacilli</taxon>
        <taxon>Bacillales</taxon>
        <taxon>Paenibacillaceae</taxon>
        <taxon>Paenibacillus</taxon>
    </lineage>
</organism>
<reference evidence="2 5" key="2">
    <citation type="submission" date="2022-05" db="EMBL/GenBank/DDBJ databases">
        <title>Genome Sequencing of Bee-Associated Microbes.</title>
        <authorList>
            <person name="Dunlap C."/>
        </authorList>
    </citation>
    <scope>NUCLEOTIDE SEQUENCE [LARGE SCALE GENOMIC DNA]</scope>
    <source>
        <strain evidence="2 5">NRRL B-23120</strain>
    </source>
</reference>